<comment type="caution">
    <text evidence="2">The sequence shown here is derived from an EMBL/GenBank/DDBJ whole genome shotgun (WGS) entry which is preliminary data.</text>
</comment>
<evidence type="ECO:0000256" key="1">
    <source>
        <dbReference type="SAM" id="SignalP"/>
    </source>
</evidence>
<feature type="signal peptide" evidence="1">
    <location>
        <begin position="1"/>
        <end position="16"/>
    </location>
</feature>
<name>A0A4S8J6D7_MUSBA</name>
<protein>
    <recommendedName>
        <fullName evidence="4">Legume lectin domain-containing protein</fullName>
    </recommendedName>
</protein>
<evidence type="ECO:0008006" key="4">
    <source>
        <dbReference type="Google" id="ProtNLM"/>
    </source>
</evidence>
<proteinExistence type="predicted"/>
<accession>A0A4S8J6D7</accession>
<dbReference type="Proteomes" id="UP000317650">
    <property type="component" value="Chromosome 11"/>
</dbReference>
<sequence length="74" mass="7425">MRPRAAGALLLTIVVASTIIEPSLQRVAAARLVPDGTGGSYVAFESTGQEVGATLAVWLEGLSHGPSPKGPGNG</sequence>
<evidence type="ECO:0000313" key="2">
    <source>
        <dbReference type="EMBL" id="THU57088.1"/>
    </source>
</evidence>
<reference evidence="2 3" key="1">
    <citation type="journal article" date="2019" name="Nat. Plants">
        <title>Genome sequencing of Musa balbisiana reveals subgenome evolution and function divergence in polyploid bananas.</title>
        <authorList>
            <person name="Yao X."/>
        </authorList>
    </citation>
    <scope>NUCLEOTIDE SEQUENCE [LARGE SCALE GENOMIC DNA]</scope>
    <source>
        <strain evidence="3">cv. DH-PKW</strain>
        <tissue evidence="2">Leaves</tissue>
    </source>
</reference>
<feature type="chain" id="PRO_5020742632" description="Legume lectin domain-containing protein" evidence="1">
    <location>
        <begin position="17"/>
        <end position="74"/>
    </location>
</feature>
<gene>
    <name evidence="2" type="ORF">C4D60_Mb11t24090</name>
</gene>
<dbReference type="EMBL" id="PYDT01000007">
    <property type="protein sequence ID" value="THU57088.1"/>
    <property type="molecule type" value="Genomic_DNA"/>
</dbReference>
<organism evidence="2 3">
    <name type="scientific">Musa balbisiana</name>
    <name type="common">Banana</name>
    <dbReference type="NCBI Taxonomy" id="52838"/>
    <lineage>
        <taxon>Eukaryota</taxon>
        <taxon>Viridiplantae</taxon>
        <taxon>Streptophyta</taxon>
        <taxon>Embryophyta</taxon>
        <taxon>Tracheophyta</taxon>
        <taxon>Spermatophyta</taxon>
        <taxon>Magnoliopsida</taxon>
        <taxon>Liliopsida</taxon>
        <taxon>Zingiberales</taxon>
        <taxon>Musaceae</taxon>
        <taxon>Musa</taxon>
    </lineage>
</organism>
<dbReference type="AlphaFoldDB" id="A0A4S8J6D7"/>
<keyword evidence="1" id="KW-0732">Signal</keyword>
<keyword evidence="3" id="KW-1185">Reference proteome</keyword>
<evidence type="ECO:0000313" key="3">
    <source>
        <dbReference type="Proteomes" id="UP000317650"/>
    </source>
</evidence>